<sequence>MLYLIHKDQVKGFMGDKGYDTNKIRDTLKGMGGTAKMPNKGR</sequence>
<keyword evidence="2" id="KW-1185">Reference proteome</keyword>
<dbReference type="Proteomes" id="UP000241762">
    <property type="component" value="Chromosome"/>
</dbReference>
<proteinExistence type="predicted"/>
<evidence type="ECO:0000313" key="2">
    <source>
        <dbReference type="Proteomes" id="UP000241762"/>
    </source>
</evidence>
<dbReference type="RefSeq" id="WP_267895091.1">
    <property type="nucleotide sequence ID" value="NZ_CP027845.1"/>
</dbReference>
<gene>
    <name evidence="1" type="ORF">phytr_11960</name>
</gene>
<accession>A0A2P1PA25</accession>
<name>A0A2P1PA25_9RICK</name>
<dbReference type="KEGG" id="ptc:phytr_11960"/>
<evidence type="ECO:0008006" key="3">
    <source>
        <dbReference type="Google" id="ProtNLM"/>
    </source>
</evidence>
<dbReference type="EMBL" id="CP027845">
    <property type="protein sequence ID" value="AVP88121.1"/>
    <property type="molecule type" value="Genomic_DNA"/>
</dbReference>
<evidence type="ECO:0000313" key="1">
    <source>
        <dbReference type="EMBL" id="AVP88121.1"/>
    </source>
</evidence>
<protein>
    <recommendedName>
        <fullName evidence="3">Transposase</fullName>
    </recommendedName>
</protein>
<organism evidence="1 2">
    <name type="scientific">Candidatus Phycorickettsia trachydisci</name>
    <dbReference type="NCBI Taxonomy" id="2115978"/>
    <lineage>
        <taxon>Bacteria</taxon>
        <taxon>Pseudomonadati</taxon>
        <taxon>Pseudomonadota</taxon>
        <taxon>Alphaproteobacteria</taxon>
        <taxon>Rickettsiales</taxon>
        <taxon>Rickettsiaceae</taxon>
        <taxon>Candidatus Phycorickettsia</taxon>
    </lineage>
</organism>
<dbReference type="AlphaFoldDB" id="A0A2P1PA25"/>
<reference evidence="1 2" key="1">
    <citation type="submission" date="2018-03" db="EMBL/GenBank/DDBJ databases">
        <title>A gene transfer event suggests a long-term partnership between eustigmatophyte algae and a novel lineage of endosymbiotic bacteria.</title>
        <authorList>
            <person name="Yurchenko T."/>
            <person name="Sevcikova T."/>
            <person name="Pribyl P."/>
            <person name="El Karkouri K."/>
            <person name="Klimes V."/>
            <person name="Amaral R."/>
            <person name="Zbrankova V."/>
            <person name="Kim E."/>
            <person name="Raoult D."/>
            <person name="Santos L.M.A."/>
            <person name="Elias M."/>
        </authorList>
    </citation>
    <scope>NUCLEOTIDE SEQUENCE [LARGE SCALE GENOMIC DNA]</scope>
    <source>
        <strain evidence="1">CCALA 838</strain>
    </source>
</reference>